<dbReference type="InterPro" id="IPR053120">
    <property type="entry name" value="PFR_Component"/>
</dbReference>
<proteinExistence type="predicted"/>
<feature type="coiled-coil region" evidence="1">
    <location>
        <begin position="490"/>
        <end position="517"/>
    </location>
</feature>
<protein>
    <submittedName>
        <fullName evidence="2">Uncharacterized protein</fullName>
    </submittedName>
</protein>
<sequence>MAAALVEYLQSTPGPHNPGFMPPAAPPALVSANEQLQRDLFDAEEALRSTCQAFSCASQIKSVREQLQCATQALRTYEQRVDFSEPLDFEPQQCLEDCRQGVPVELLIQSTEAPEPAAFLQYHERLQAMRCTVQERGNTSWFADLCDRGLKCFGKAAANIQNSSLRASRYTTPIEGLLALVNQVMVEPRLQDTAAFVGHDERLRRLKFDIEEVMGAQQTLFMEGEVKAGEQKYHETLELQERAMTERANRLKSIEQYKRDTVDTTRQKVQETQDRCQEHYRGLLNEGKTLRERCQSDMRSLMDAVTKVKHDHADYITHYQREMEQSDSFLRETLRKQEETWRKIQELEKDLGALARDRYEEIGIRLSNFEAAERHKVSYSRFMDFTKQHKEALSRTMKNCEMHEYLSSLMLQFVQESCNILSHSLSAGLNEIESSCAETHEGSLEDFRALYLTNGELIYKKQLMRDELEVQIQTREAQQQVCMETLNPDARMYAQEKKELLRQQEEVDAEIGNLASQQNLYLEWFGPTERYLAIMDKPYVHPKDELEKRNAERAGKITEYKALMAAPADEEDLEIEEQLRITYGGCFTPSYGSNIAAGGSAKELPMPPHPPTQGSACAYSGRLPAIHSSV</sequence>
<evidence type="ECO:0000256" key="1">
    <source>
        <dbReference type="SAM" id="Coils"/>
    </source>
</evidence>
<accession>A0A7S4GEH1</accession>
<name>A0A7S4GEH1_9EUGL</name>
<organism evidence="2">
    <name type="scientific">Eutreptiella gymnastica</name>
    <dbReference type="NCBI Taxonomy" id="73025"/>
    <lineage>
        <taxon>Eukaryota</taxon>
        <taxon>Discoba</taxon>
        <taxon>Euglenozoa</taxon>
        <taxon>Euglenida</taxon>
        <taxon>Spirocuta</taxon>
        <taxon>Euglenophyceae</taxon>
        <taxon>Eutreptiales</taxon>
        <taxon>Eutreptiaceae</taxon>
        <taxon>Eutreptiella</taxon>
    </lineage>
</organism>
<evidence type="ECO:0000313" key="2">
    <source>
        <dbReference type="EMBL" id="CAE0834375.1"/>
    </source>
</evidence>
<dbReference type="PANTHER" id="PTHR34732">
    <property type="entry name" value="69 KDA PARAFLAGELLAR ROD PROTEIN-RELATED"/>
    <property type="match status" value="1"/>
</dbReference>
<dbReference type="Pfam" id="PF05149">
    <property type="entry name" value="Flagellar_rod"/>
    <property type="match status" value="1"/>
</dbReference>
<dbReference type="PANTHER" id="PTHR34732:SF3">
    <property type="entry name" value="ROD PROTEIN, PUTATIVE-RELATED"/>
    <property type="match status" value="1"/>
</dbReference>
<dbReference type="EMBL" id="HBJA01132912">
    <property type="protein sequence ID" value="CAE0834375.1"/>
    <property type="molecule type" value="Transcribed_RNA"/>
</dbReference>
<dbReference type="GO" id="GO:0005516">
    <property type="term" value="F:calmodulin binding"/>
    <property type="evidence" value="ECO:0007669"/>
    <property type="project" value="InterPro"/>
</dbReference>
<keyword evidence="1" id="KW-0175">Coiled coil</keyword>
<reference evidence="2" key="1">
    <citation type="submission" date="2021-01" db="EMBL/GenBank/DDBJ databases">
        <authorList>
            <person name="Corre E."/>
            <person name="Pelletier E."/>
            <person name="Niang G."/>
            <person name="Scheremetjew M."/>
            <person name="Finn R."/>
            <person name="Kale V."/>
            <person name="Holt S."/>
            <person name="Cochrane G."/>
            <person name="Meng A."/>
            <person name="Brown T."/>
            <person name="Cohen L."/>
        </authorList>
    </citation>
    <scope>NUCLEOTIDE SEQUENCE</scope>
    <source>
        <strain evidence="2">CCMP1594</strain>
    </source>
</reference>
<gene>
    <name evidence="2" type="ORF">EGYM00163_LOCUS45675</name>
</gene>
<dbReference type="GO" id="GO:0031514">
    <property type="term" value="C:motile cilium"/>
    <property type="evidence" value="ECO:0007669"/>
    <property type="project" value="InterPro"/>
</dbReference>
<dbReference type="InterPro" id="IPR007824">
    <property type="entry name" value="Flagellar_rod"/>
</dbReference>
<dbReference type="AlphaFoldDB" id="A0A7S4GEH1"/>